<gene>
    <name evidence="1" type="ORF">AN403_5952</name>
</gene>
<comment type="caution">
    <text evidence="1">The sequence shown here is derived from an EMBL/GenBank/DDBJ whole genome shotgun (WGS) entry which is preliminary data.</text>
</comment>
<protein>
    <recommendedName>
        <fullName evidence="3">ABM domain-containing protein</fullName>
    </recommendedName>
</protein>
<evidence type="ECO:0000313" key="2">
    <source>
        <dbReference type="Proteomes" id="UP000050349"/>
    </source>
</evidence>
<name>A0A0P8XN99_PSEFL</name>
<dbReference type="OrthoDB" id="7016254at2"/>
<evidence type="ECO:0000313" key="1">
    <source>
        <dbReference type="EMBL" id="KPU62032.1"/>
    </source>
</evidence>
<evidence type="ECO:0008006" key="3">
    <source>
        <dbReference type="Google" id="ProtNLM"/>
    </source>
</evidence>
<dbReference type="Proteomes" id="UP000050349">
    <property type="component" value="Unassembled WGS sequence"/>
</dbReference>
<organism evidence="1 2">
    <name type="scientific">Pseudomonas fluorescens</name>
    <dbReference type="NCBI Taxonomy" id="294"/>
    <lineage>
        <taxon>Bacteria</taxon>
        <taxon>Pseudomonadati</taxon>
        <taxon>Pseudomonadota</taxon>
        <taxon>Gammaproteobacteria</taxon>
        <taxon>Pseudomonadales</taxon>
        <taxon>Pseudomonadaceae</taxon>
        <taxon>Pseudomonas</taxon>
    </lineage>
</organism>
<dbReference type="EMBL" id="LJXB01000038">
    <property type="protein sequence ID" value="KPU62032.1"/>
    <property type="molecule type" value="Genomic_DNA"/>
</dbReference>
<dbReference type="AlphaFoldDB" id="A0A0P8XN99"/>
<reference evidence="1 2" key="1">
    <citation type="submission" date="2015-09" db="EMBL/GenBank/DDBJ databases">
        <authorList>
            <person name="Jackson K.R."/>
            <person name="Lunt B.L."/>
            <person name="Fisher J.N.B."/>
            <person name="Gardner A.V."/>
            <person name="Bailey M.E."/>
            <person name="Deus L.M."/>
            <person name="Earl A.S."/>
            <person name="Gibby P.D."/>
            <person name="Hartmann K.A."/>
            <person name="Liu J.E."/>
            <person name="Manci A.M."/>
            <person name="Nielsen D.A."/>
            <person name="Solomon M.B."/>
            <person name="Breakwell D.P."/>
            <person name="Burnett S.H."/>
            <person name="Grose J.H."/>
        </authorList>
    </citation>
    <scope>NUCLEOTIDE SEQUENCE [LARGE SCALE GENOMIC DNA]</scope>
    <source>
        <strain evidence="1 2">S613</strain>
    </source>
</reference>
<proteinExistence type="predicted"/>
<dbReference type="PATRIC" id="fig|294.162.peg.185"/>
<sequence>MSGSSCPMNFTQCIEIRVSPLNVPGLVVELNGRIVRFTCFHSGFIGARVQVSEQQDEVQMQLTWLSKEHSKQALANAKNGEPDLFHIAHQFQASSIIFRTFIVAADVRATC</sequence>
<dbReference type="RefSeq" id="WP_155510357.1">
    <property type="nucleotide sequence ID" value="NZ_LJXB01000038.1"/>
</dbReference>
<accession>A0A0P8XN99</accession>